<dbReference type="InterPro" id="IPR056693">
    <property type="entry name" value="DUF7791"/>
</dbReference>
<evidence type="ECO:0000259" key="2">
    <source>
        <dbReference type="Pfam" id="PF25053"/>
    </source>
</evidence>
<keyword evidence="4" id="KW-1185">Reference proteome</keyword>
<protein>
    <submittedName>
        <fullName evidence="3">NACHT nucleoside triphosphatase</fullName>
    </submittedName>
</protein>
<dbReference type="HOGENOM" id="CLU_397994_0_0_1"/>
<dbReference type="EMBL" id="AZNH01000051">
    <property type="protein sequence ID" value="KID83864.1"/>
    <property type="molecule type" value="Genomic_DNA"/>
</dbReference>
<evidence type="ECO:0000313" key="3">
    <source>
        <dbReference type="EMBL" id="KID83864.1"/>
    </source>
</evidence>
<dbReference type="Pfam" id="PF25053">
    <property type="entry name" value="DUF7791"/>
    <property type="match status" value="1"/>
</dbReference>
<feature type="region of interest" description="Disordered" evidence="1">
    <location>
        <begin position="642"/>
        <end position="692"/>
    </location>
</feature>
<dbReference type="PANTHER" id="PTHR10039:SF5">
    <property type="entry name" value="NACHT DOMAIN-CONTAINING PROTEIN"/>
    <property type="match status" value="1"/>
</dbReference>
<proteinExistence type="predicted"/>
<feature type="region of interest" description="Disordered" evidence="1">
    <location>
        <begin position="589"/>
        <end position="613"/>
    </location>
</feature>
<accession>A0A0B4HWC2</accession>
<dbReference type="Proteomes" id="UP000031192">
    <property type="component" value="Unassembled WGS sequence"/>
</dbReference>
<dbReference type="AlphaFoldDB" id="A0A0B4HWC2"/>
<name>A0A0B4HWC2_METGA</name>
<evidence type="ECO:0000256" key="1">
    <source>
        <dbReference type="SAM" id="MobiDB-lite"/>
    </source>
</evidence>
<dbReference type="PANTHER" id="PTHR10039">
    <property type="entry name" value="AMELOGENIN"/>
    <property type="match status" value="1"/>
</dbReference>
<reference evidence="3 4" key="1">
    <citation type="journal article" date="2014" name="Proc. Natl. Acad. Sci. U.S.A.">
        <title>Trajectory and genomic determinants of fungal-pathogen speciation and host adaptation.</title>
        <authorList>
            <person name="Hu X."/>
            <person name="Xiao G."/>
            <person name="Zheng P."/>
            <person name="Shang Y."/>
            <person name="Su Y."/>
            <person name="Zhang X."/>
            <person name="Liu X."/>
            <person name="Zhan S."/>
            <person name="St Leger R.J."/>
            <person name="Wang C."/>
        </authorList>
    </citation>
    <scope>NUCLEOTIDE SEQUENCE [LARGE SCALE GENOMIC DNA]</scope>
    <source>
        <strain evidence="3 4">ARSEF 977</strain>
    </source>
</reference>
<feature type="compositionally biased region" description="Basic and acidic residues" evidence="1">
    <location>
        <begin position="682"/>
        <end position="692"/>
    </location>
</feature>
<evidence type="ECO:0000313" key="4">
    <source>
        <dbReference type="Proteomes" id="UP000031192"/>
    </source>
</evidence>
<organism evidence="3 4">
    <name type="scientific">Metarhizium guizhouense (strain ARSEF 977)</name>
    <dbReference type="NCBI Taxonomy" id="1276136"/>
    <lineage>
        <taxon>Eukaryota</taxon>
        <taxon>Fungi</taxon>
        <taxon>Dikarya</taxon>
        <taxon>Ascomycota</taxon>
        <taxon>Pezizomycotina</taxon>
        <taxon>Sordariomycetes</taxon>
        <taxon>Hypocreomycetidae</taxon>
        <taxon>Hypocreales</taxon>
        <taxon>Clavicipitaceae</taxon>
        <taxon>Metarhizium</taxon>
    </lineage>
</organism>
<sequence length="692" mass="77749">MDPLTALGVASNVIAFVDFAWTLIKDAREISTSGASESITSIKSLFQNASTVNNKLASLPPAPPELQLMITESKKMAAEIMDALKTLTAPQDYDLEELLSIYNAVISQSTGIRFCFFIDGLDEFQETRRDPADLIKTLHALDCSPDIKLCVSSRPWTVFDDEFGGDCIWTPKLEDLTRDDIYRYVNDKFHAHPQFCKLITRDANYSKLVDQVTERAQGVFLWVYLVIRTLLQGLTYHDSLSTMQRRLETFPPELEAFFHHLIESVDTIYRRQTARYFSVALLAEGPASAMLFSFLDDVECNEAECLEQPISAMEYPEIEDRRDQLRRRLDGATKGLLELTDSPSAPDSYVRFQVDFLHRTVRDFLYDSVLMDVSFRQSLGGENAALTALHAALAEMKASPDHVKLLPRQFILFLKDALAEAKAEGSFIEFLDVEGPRLARKSVFAALDFTLYIRSRLYTPSGRTSRSRRDRQPDVLLLRVVKSVDHVLLETARLLLCQGCDVNRIMRSGALRYSIWSHFLMEYVGWANGQEPETIAIQLGSLCQLLRILLSHGAGPEATVYLVEKGTFPASQVLVLMLGPDAADQLLSETEASDSEWRGSPMRRGKGAESLASKEGRWPNVSLRYFAEPASPKAGRLATVQLSKRADTSAAGSRFLHRQNDPEPWSKVPRYSVQRPTPNEASPRDKGRPEGL</sequence>
<comment type="caution">
    <text evidence="3">The sequence shown here is derived from an EMBL/GenBank/DDBJ whole genome shotgun (WGS) entry which is preliminary data.</text>
</comment>
<feature type="domain" description="DUF7791" evidence="2">
    <location>
        <begin position="264"/>
        <end position="401"/>
    </location>
</feature>
<gene>
    <name evidence="3" type="ORF">MGU_08836</name>
</gene>